<sequence length="80" mass="8233">MSDQPNTQGVPDENVEADTASGGAPERNDGGVHGEDEPPRAEDVIPDEDLTLPGSLESIEGSPASPDPEDPGDPTPDKDV</sequence>
<dbReference type="EMBL" id="BAAAOF010000006">
    <property type="protein sequence ID" value="GAA1936114.1"/>
    <property type="molecule type" value="Genomic_DNA"/>
</dbReference>
<proteinExistence type="predicted"/>
<comment type="caution">
    <text evidence="2">The sequence shown here is derived from an EMBL/GenBank/DDBJ whole genome shotgun (WGS) entry which is preliminary data.</text>
</comment>
<evidence type="ECO:0008006" key="4">
    <source>
        <dbReference type="Google" id="ProtNLM"/>
    </source>
</evidence>
<feature type="compositionally biased region" description="Basic and acidic residues" evidence="1">
    <location>
        <begin position="26"/>
        <end position="43"/>
    </location>
</feature>
<dbReference type="RefSeq" id="WP_248152960.1">
    <property type="nucleotide sequence ID" value="NZ_BAAAOF010000006.1"/>
</dbReference>
<gene>
    <name evidence="2" type="ORF">GCM10009775_30000</name>
</gene>
<evidence type="ECO:0000313" key="3">
    <source>
        <dbReference type="Proteomes" id="UP001501343"/>
    </source>
</evidence>
<keyword evidence="3" id="KW-1185">Reference proteome</keyword>
<dbReference type="Proteomes" id="UP001501343">
    <property type="component" value="Unassembled WGS sequence"/>
</dbReference>
<evidence type="ECO:0000256" key="1">
    <source>
        <dbReference type="SAM" id="MobiDB-lite"/>
    </source>
</evidence>
<reference evidence="3" key="1">
    <citation type="journal article" date="2019" name="Int. J. Syst. Evol. Microbiol.">
        <title>The Global Catalogue of Microorganisms (GCM) 10K type strain sequencing project: providing services to taxonomists for standard genome sequencing and annotation.</title>
        <authorList>
            <consortium name="The Broad Institute Genomics Platform"/>
            <consortium name="The Broad Institute Genome Sequencing Center for Infectious Disease"/>
            <person name="Wu L."/>
            <person name="Ma J."/>
        </authorList>
    </citation>
    <scope>NUCLEOTIDE SEQUENCE [LARGE SCALE GENOMIC DNA]</scope>
    <source>
        <strain evidence="3">JCM 14900</strain>
    </source>
</reference>
<accession>A0ABP5B870</accession>
<protein>
    <recommendedName>
        <fullName evidence="4">Sugar ABC transporter ATPase</fullName>
    </recommendedName>
</protein>
<organism evidence="2 3">
    <name type="scientific">Microbacterium aoyamense</name>
    <dbReference type="NCBI Taxonomy" id="344166"/>
    <lineage>
        <taxon>Bacteria</taxon>
        <taxon>Bacillati</taxon>
        <taxon>Actinomycetota</taxon>
        <taxon>Actinomycetes</taxon>
        <taxon>Micrococcales</taxon>
        <taxon>Microbacteriaceae</taxon>
        <taxon>Microbacterium</taxon>
    </lineage>
</organism>
<feature type="region of interest" description="Disordered" evidence="1">
    <location>
        <begin position="1"/>
        <end position="80"/>
    </location>
</feature>
<name>A0ABP5B870_9MICO</name>
<evidence type="ECO:0000313" key="2">
    <source>
        <dbReference type="EMBL" id="GAA1936114.1"/>
    </source>
</evidence>